<dbReference type="Proteomes" id="UP000265520">
    <property type="component" value="Unassembled WGS sequence"/>
</dbReference>
<keyword evidence="2" id="KW-1185">Reference proteome</keyword>
<comment type="caution">
    <text evidence="1">The sequence shown here is derived from an EMBL/GenBank/DDBJ whole genome shotgun (WGS) entry which is preliminary data.</text>
</comment>
<reference evidence="1 2" key="1">
    <citation type="journal article" date="2018" name="Front. Plant Sci.">
        <title>Red Clover (Trifolium pratense) and Zigzag Clover (T. medium) - A Picture of Genomic Similarities and Differences.</title>
        <authorList>
            <person name="Dluhosova J."/>
            <person name="Istvanek J."/>
            <person name="Nedelnik J."/>
            <person name="Repkova J."/>
        </authorList>
    </citation>
    <scope>NUCLEOTIDE SEQUENCE [LARGE SCALE GENOMIC DNA]</scope>
    <source>
        <strain evidence="2">cv. 10/8</strain>
        <tissue evidence="1">Leaf</tissue>
    </source>
</reference>
<accession>A0A392R0U8</accession>
<evidence type="ECO:0000313" key="2">
    <source>
        <dbReference type="Proteomes" id="UP000265520"/>
    </source>
</evidence>
<name>A0A392R0U8_9FABA</name>
<dbReference type="AlphaFoldDB" id="A0A392R0U8"/>
<evidence type="ECO:0000313" key="1">
    <source>
        <dbReference type="EMBL" id="MCI30213.1"/>
    </source>
</evidence>
<organism evidence="1 2">
    <name type="scientific">Trifolium medium</name>
    <dbReference type="NCBI Taxonomy" id="97028"/>
    <lineage>
        <taxon>Eukaryota</taxon>
        <taxon>Viridiplantae</taxon>
        <taxon>Streptophyta</taxon>
        <taxon>Embryophyta</taxon>
        <taxon>Tracheophyta</taxon>
        <taxon>Spermatophyta</taxon>
        <taxon>Magnoliopsida</taxon>
        <taxon>eudicotyledons</taxon>
        <taxon>Gunneridae</taxon>
        <taxon>Pentapetalae</taxon>
        <taxon>rosids</taxon>
        <taxon>fabids</taxon>
        <taxon>Fabales</taxon>
        <taxon>Fabaceae</taxon>
        <taxon>Papilionoideae</taxon>
        <taxon>50 kb inversion clade</taxon>
        <taxon>NPAAA clade</taxon>
        <taxon>Hologalegina</taxon>
        <taxon>IRL clade</taxon>
        <taxon>Trifolieae</taxon>
        <taxon>Trifolium</taxon>
    </lineage>
</organism>
<dbReference type="EMBL" id="LXQA010177915">
    <property type="protein sequence ID" value="MCI30213.1"/>
    <property type="molecule type" value="Genomic_DNA"/>
</dbReference>
<sequence length="76" mass="8630">MATLSSVKEDKLFPLQSSSCALYIQVAETSYHCFKVHLNSKSLDCCGSDIMSRNKSKSLDLLMLKRFLFFIFGNNK</sequence>
<protein>
    <submittedName>
        <fullName evidence="1">Uncharacterized protein</fullName>
    </submittedName>
</protein>
<proteinExistence type="predicted"/>
<feature type="non-terminal residue" evidence="1">
    <location>
        <position position="76"/>
    </location>
</feature>